<dbReference type="FunFam" id="2.10.25.10:FF:000143">
    <property type="entry name" value="Protein crumbs 1"/>
    <property type="match status" value="2"/>
</dbReference>
<dbReference type="FunFam" id="2.10.25.10:FF:000610">
    <property type="entry name" value="protein HEG homolog 1 isoform X1"/>
    <property type="match status" value="1"/>
</dbReference>
<keyword evidence="8 19" id="KW-0732">Signal</keyword>
<feature type="disulfide bond" evidence="17">
    <location>
        <begin position="1679"/>
        <end position="1689"/>
    </location>
</feature>
<dbReference type="Proteomes" id="UP000663866">
    <property type="component" value="Unassembled WGS sequence"/>
</dbReference>
<dbReference type="GO" id="GO:0071944">
    <property type="term" value="C:cell periphery"/>
    <property type="evidence" value="ECO:0007669"/>
    <property type="project" value="UniProtKB-ARBA"/>
</dbReference>
<dbReference type="FunFam" id="2.10.25.10:FF:000321">
    <property type="entry name" value="Protein delta homolog 1"/>
    <property type="match status" value="1"/>
</dbReference>
<feature type="domain" description="EGF-like" evidence="21">
    <location>
        <begin position="1136"/>
        <end position="1172"/>
    </location>
</feature>
<feature type="disulfide bond" evidence="17">
    <location>
        <begin position="1969"/>
        <end position="1978"/>
    </location>
</feature>
<feature type="domain" description="EGF-like" evidence="21">
    <location>
        <begin position="898"/>
        <end position="935"/>
    </location>
</feature>
<feature type="domain" description="DSL" evidence="22">
    <location>
        <begin position="271"/>
        <end position="316"/>
    </location>
</feature>
<feature type="domain" description="EGF-like" evidence="21">
    <location>
        <begin position="2569"/>
        <end position="2607"/>
    </location>
</feature>
<sequence length="4376" mass="478823">MNHFIRNQDEIQNFEQASNATYKTDQCGYLYNLFIFDIGEKIACTIICSNSDVIYLEVVTYFLIDFSITLTNRLASEQSFKFFDLYEYDRILMMENSPAILLVDLTQFDMKNALTVSGQCCDGSIPLGNCSSTLSCNLYTIVCLDFVYSGLQTNWTFCPLGSKSFRLAVNYSDSLNFYLTSDASTFLPLQFPLVLMSDNSISIKIFIFYDYINIGNFTLINQNSLLSRFNTIFRIDSSYPSLSSGIFLRQTLVDLSRNTTSMNELNIGLMSYCQVTYYGKQCSIRCISNDDCTSSYACDKITGAKTCSPGWYGVECTFRNASYIQPSCVSTALTCDNGGFCQVFNNTNQPTCCCSPGFTGLNCQYLSTCTMNVTCLNGGLCNPAYDTLSRSYYYVCSCATGYAGLKCEEKRQCSPTFYGPNCTLLCRAPNSCSEGHFYCNAQGEKECLPGWSPINSCLTKTLPANIDQECSISTGCLNGGSCFNGSCCCPSNFTGSLCETPMNPCGNNPCQHNGLCLSTSTGYQCQCSPYYTGSSCEINLNPCDYSPCRNGAQCNLLGNITFNCTCPIGYTGQYCDIQIDHCTSQPCQNNGVCINTITGFTCICLSIYTGTYCSIATDPCLSQSCVTSNTLNCNNNNNNNNNNTNYRCSCRAGFTASLCEQTMNYCSSISFPCKNGGTCIDTINGYVCQCGGFYQGSDCSIPVDPCSNNPCIASNSISCQIQTNGTNYDYSCTCQQGFTGSRCETILSPCDSQPCSFGTCVVSTLTWMCVCEPGWTGIQCNDSINECLSNPCLNAGVCIDGINEYNCVCLTGYMGSNCQISIDSCSSIPCQNNGTCVNNIVSLSCLCPVGWTGIFCENNINECTSVLACHPNATCINTIGSYRCICPIWLTGLNCYTTVDLCASSPCQNDGICIYDYGGILTCRCQSGFTGVYCEINIDDCQKQNCYNNGTCIDQTNSFLCLCPSGYTGLRCETIITQCLSLPCLNGGTCRDSYVNTSTTYICICPPSYTGTQCEQMINPCAEYPCGYGTCTMNTTKMPLYACQCNGGYTGRNCDMPIDQCSSLPCGSHGTCTNLVTNYSCCCAPGYTGLRCTNIIDYCSTVPCSIEGLQQCVSIAADSFTCICKPGYTGSYCEIDINECLSQPCLNGGNCIDLVNSYECYCPSVYSGSNCGRVQEQCTGIECFNDGICIRNETKFMCSCTSGYHGDNCELIINYCQSQPCQNGGICSNTNLGPQCTCPNGITGLFCETMIDQCESQTCQHNGTCRSLINQYVCLCPDGFLGEHCETERNECEPVNPCLNSGRCLNNLNNFSCICMPGFTGFYCEIQIDQCQSNPCLNGGICRTLVNGYKCDCLLGYNGTTCSSIINYCLSSPCLHNGLCISLLNGYRCVCLDDYIGLNCENKSNECLSNPCLNNGTCVDQIWNYECQCLPGYTGSNCHLLIDSCSSSPCVNGLCRNKLNGYDCICLSSSYTGTNCEIRINKCASNPCMSNATCINSINSFICLCPPWYSGLTCSQQIDPCLSKRTCANNGTCLVNYDIEPYGYTCQCLPGFTGDMCETNIDDCITQPCRRGQCIDKVNGFACTCYSGSQGVLCDSQVNACTSTPCLNNGTCITLTTRYQCQCPSGFQGINCEQIITQPCSSSPCLNSGTCTIISSVGFQCSCQYGYTGPRCELTINACASNPCRFGTCQQIAPGFYYCLCLHGYTDFNCQTDINECASLPCLYNGTCIDMINAFQCICSGGYTGVQCQSGNYQCNSGPCLNNGTCIVTSTNYQCMCSVGLTGNRCELDINECASSPCQNAGICLQPALNYYQCLCPTGYSGVNCEITLDPCLSIVCLNNGTCIRTSSTTGVCSCLSGYTGVACQNRINSCLSAPCVNGTCMPLVNSYICSCFPGYTGQQCDLLINYCSSNPCLNNGTCINQISLFVCQCAFGFQGTTCAIRVQACQSSPCLNGGTCNDIGPGLLNCSCPASYHEDFCQLRDSFCTQMPCKNDGTCIETLNGYQCICIPGFSGVNCTNIIQPCLSNPCLNNATCSVLLNGLGYQCFCPNGYGGLRCELSINWCSSNPCQNQGTCISQATSFVCLCPSMYTGAVCQTLINNCSLLQCGMGIPLITSPTSCTCACSNGYTGSSCQTQINLCQTTIGIFPYCIRGTCNNLGPGLATCICPNGYSGLRCDTRLSDGACASCPCLYGQCQIIDLTSSYSCDCYQGYTGQRCETSINLCAPSPCFYGQCVLDAIYGYRCICLPGATGQNCSILINACVSRPCQNNGNCVQGLNTYQCICLPGYAGINCEILINQCASLRCFNNGTCINLPTTPPSSICQCLPLFAGLQCQYPYAPCTSQPCQNLGTCISQSSSSYLCLCQTGYTGINCEINLYACSSRPCVNGGTCIQPTSNYYICQCPWPFYGVNCQLACDPCLSYPCRGPSSQCVSSPIYYNYTCICAPGFTGLTCSTPFDPCISYPCKNGGSCIRTGPLTSACACPAGYNGTYCETQIDPCSYYACAIGTSVIVSPISCQCQCPYPYYGSLCQINVCQTNPCIVGNCIANGTHSYICNCPVGFQYIMGVCVDINECITIPGICANGGRCLNSYGSYLCFCNSGFYGTNCEIYDPCRSSPCINGGTCMSTGNYPYWQCICPILYTGSRCEITSLGCSSNPCRTGTCVNLPNGAYRCLCPSIMTDTNCDIPILPCSSNPCLNNATCLTLSLTNYTCVCPPLYTGLQCSVQILICTNNLCQGNSTCIVNLKTGMQICQCPPERYGVYCEILSPCGSSPCIRGICQNKNSTSFQCTCAPGFTGITCNTKFDVCTSNPCSNGGTCQNLGNGLYTCFNCDIPLCVTGSCFNGGTCVIQNNTLLCRCPCGFTGSRCETPFDICSSTSCQNNGTLILNITGCQCTCLCLSTFTGNLCQSSILPVNRTYPGQIIIPIDRPGGSSWELILQCIDQVWNSLNVLLVCNSPFTLVNPTSFYPYCYQMNQQSSLITQLNAIQDCSDKSAQLVWFQSIDEIQQQLIPALFALGLTRDFWTSGIFNSILNRWQWLLAHNNTRIDIDSSILTYYGISSAAGQSLHYSFAQLSNQRLVSSSPSETYSSVCKISATRLLLDNRTREIDLTSQKYGYQNQTRVIFYQFNYTIFSTIPSNILIQQPTAAQYAAMCGAIGSPSTPVDPYIIDICGYFPTITDGNVQLLMQTISSYYTSHRITVLSTQTYTAIPLSVEHFVTISGDLMTRIRFIITSQSSIVLGSNIEPLASINDMLNTNNYQIYQQCVPYISLNILLPLNICIPFNEISLWTNLIASAVSAATGQSSVTVMLKGIQQGVTSTGQPANIAYFLITINGMTYNQTTASGLTSNPILISTISQTNNNLLCSNDTQILPLQNSIQNFYVPCPIPQILQSQLNNALRQAGIYYINITIFGVEEAVDNLGQIYRLPNIYIQQQNGTWLDAPLQLNSQLYQILISTQMQKLATRVYYLSEAYSYFYLKQLTANDQDYLQRLILTIYNQQSSMTSNNVKVLLQDSYLNITSLKTIQRVYAFLFYNDQDLDGRYLSSLVLPQSQFNSPFYIQSPLTYISNLIPINVVKQRDVQQITFTGKVSRTLALTALINYWQNPIRQGLTNANVYIIQLQQYLVYSATQFYTTITYMVTTSNGYTVPSACFNPNLMQPLNGLCDPPNNYVAQVPFSYTASFIDLRGNYLTADLDQHNFQTLITDALQRAGISSTVSSILIEPRFGFDVSLVTRVYYMVVPNQVITQDQIQVQLKYIFSSMQTIKYDLYPSGQLSVARSDAQQYIANVSLPLTTLIRQDIENYLTSFNRQYGIAKIVYAESFNAGQTHFYLVFLNGSQILTRCDFSLYYPGVINTVNGTGGIYSIYLERNVLVSQPMALVDGLAQIWINQNLGIPPGTLSIQLQNQVQYICSGGRESVRVDYIVQSISSSVNVNNLIQPPNSAFEQLYGKYVNTSHCVPYLVHWLYLIEPRPSNDLIQSALQNAWRQSNNNFLINVSPEFYFDSSYFTINNQTLTRLAYTINLNGSDLSPLIVTEPLLSSILLSNIYTDIPYKKFSIYIDGTKLNLTSSTTLSMVNQALRTSWSLANGNIFPANDVLIPSIISTLLTNGQTKVDYTIGLSSGDIGDYSQPSERLYTQIFNQTGLQTLVYTRYIPEYHNSITNNNDQTSNFPFYYLIRQLSGLAWWIILIIVIGILTLWLILSLIIYICCRKRLCLCLNQSKNSFDPETFNSTIRAMDMSNQEVNSQFQSSVAIKQESIVRPELQVRQRKPSSVVITGAQYIPNNEPMHVISDIHEPLSQRKHSISIINLQDPPSTKEFRRPKRTTRSVSPANSFRYILPFHSKREEEIYNFEQASLGNRQNVPITVTRSPMYNSDYL</sequence>
<feature type="disulfide bond" evidence="17">
    <location>
        <begin position="1026"/>
        <end position="1043"/>
    </location>
</feature>
<feature type="domain" description="EGF-like" evidence="21">
    <location>
        <begin position="1017"/>
        <end position="1055"/>
    </location>
</feature>
<feature type="disulfide bond" evidence="17">
    <location>
        <begin position="2207"/>
        <end position="2216"/>
    </location>
</feature>
<feature type="disulfide bond" evidence="17">
    <location>
        <begin position="604"/>
        <end position="613"/>
    </location>
</feature>
<feature type="disulfide bond" evidence="17">
    <location>
        <begin position="2753"/>
        <end position="2762"/>
    </location>
</feature>
<evidence type="ECO:0000256" key="13">
    <source>
        <dbReference type="ARBA" id="ARBA00022989"/>
    </source>
</evidence>
<dbReference type="FunFam" id="2.10.25.10:FF:000031">
    <property type="entry name" value="neurogenic locus notch homolog protein 3"/>
    <property type="match status" value="1"/>
</dbReference>
<evidence type="ECO:0000259" key="22">
    <source>
        <dbReference type="PROSITE" id="PS51051"/>
    </source>
</evidence>
<dbReference type="CDD" id="cd00054">
    <property type="entry name" value="EGF_CA"/>
    <property type="match status" value="27"/>
</dbReference>
<evidence type="ECO:0000256" key="7">
    <source>
        <dbReference type="ARBA" id="ARBA00022692"/>
    </source>
</evidence>
<evidence type="ECO:0000256" key="6">
    <source>
        <dbReference type="ARBA" id="ARBA00022536"/>
    </source>
</evidence>
<feature type="domain" description="EGF-like" evidence="21">
    <location>
        <begin position="1174"/>
        <end position="1210"/>
    </location>
</feature>
<dbReference type="FunFam" id="2.10.25.10:FF:000045">
    <property type="entry name" value="Slit guidance ligand 2"/>
    <property type="match status" value="1"/>
</dbReference>
<dbReference type="GO" id="GO:0051240">
    <property type="term" value="P:positive regulation of multicellular organismal process"/>
    <property type="evidence" value="ECO:0007669"/>
    <property type="project" value="UniProtKB-ARBA"/>
</dbReference>
<keyword evidence="6 17" id="KW-0245">EGF-like domain</keyword>
<feature type="domain" description="EGF-like" evidence="21">
    <location>
        <begin position="2608"/>
        <end position="2646"/>
    </location>
</feature>
<evidence type="ECO:0000256" key="11">
    <source>
        <dbReference type="ARBA" id="ARBA00022837"/>
    </source>
</evidence>
<dbReference type="SMART" id="SM00051">
    <property type="entry name" value="DSL"/>
    <property type="match status" value="1"/>
</dbReference>
<dbReference type="Pfam" id="PF12661">
    <property type="entry name" value="hEGF"/>
    <property type="match status" value="5"/>
</dbReference>
<feature type="disulfide bond" evidence="17">
    <location>
        <begin position="2028"/>
        <end position="2045"/>
    </location>
</feature>
<feature type="disulfide bond" evidence="17">
    <location>
        <begin position="809"/>
        <end position="818"/>
    </location>
</feature>
<dbReference type="SMART" id="SM00179">
    <property type="entry name" value="EGF_CA"/>
    <property type="match status" value="52"/>
</dbReference>
<dbReference type="InterPro" id="IPR001881">
    <property type="entry name" value="EGF-like_Ca-bd_dom"/>
</dbReference>
<feature type="disulfide bond" evidence="17">
    <location>
        <begin position="2857"/>
        <end position="2866"/>
    </location>
</feature>
<evidence type="ECO:0000256" key="10">
    <source>
        <dbReference type="ARBA" id="ARBA00022782"/>
    </source>
</evidence>
<dbReference type="EMBL" id="CAJOBG010000405">
    <property type="protein sequence ID" value="CAF3810095.1"/>
    <property type="molecule type" value="Genomic_DNA"/>
</dbReference>
<dbReference type="PROSITE" id="PS01186">
    <property type="entry name" value="EGF_2"/>
    <property type="match status" value="40"/>
</dbReference>
<feature type="disulfide bond" evidence="17">
    <location>
        <begin position="1162"/>
        <end position="1171"/>
    </location>
</feature>
<feature type="disulfide bond" evidence="18">
    <location>
        <begin position="307"/>
        <end position="316"/>
    </location>
</feature>
<feature type="disulfide bond" evidence="17">
    <location>
        <begin position="2363"/>
        <end position="2372"/>
    </location>
</feature>
<feature type="domain" description="EGF-like" evidence="21">
    <location>
        <begin position="821"/>
        <end position="857"/>
    </location>
</feature>
<feature type="domain" description="EGF-like" evidence="21">
    <location>
        <begin position="324"/>
        <end position="364"/>
    </location>
</feature>
<feature type="disulfide bond" evidence="17">
    <location>
        <begin position="734"/>
        <end position="743"/>
    </location>
</feature>
<feature type="disulfide bond" evidence="17">
    <location>
        <begin position="1701"/>
        <end position="1710"/>
    </location>
</feature>
<feature type="disulfide bond" evidence="17">
    <location>
        <begin position="2674"/>
        <end position="2683"/>
    </location>
</feature>
<dbReference type="GO" id="GO:0051241">
    <property type="term" value="P:negative regulation of multicellular organismal process"/>
    <property type="evidence" value="ECO:0007669"/>
    <property type="project" value="UniProtKB-ARBA"/>
</dbReference>
<feature type="disulfide bond" evidence="17">
    <location>
        <begin position="354"/>
        <end position="363"/>
    </location>
</feature>
<feature type="domain" description="EGF-like" evidence="21">
    <location>
        <begin position="1365"/>
        <end position="1401"/>
    </location>
</feature>
<dbReference type="FunFam" id="2.10.25.10:FF:000122">
    <property type="entry name" value="Protein crumbs homolog 2"/>
    <property type="match status" value="2"/>
</dbReference>
<dbReference type="GO" id="GO:0007399">
    <property type="term" value="P:nervous system development"/>
    <property type="evidence" value="ECO:0007669"/>
    <property type="project" value="UniProtKB-ARBA"/>
</dbReference>
<protein>
    <recommendedName>
        <fullName evidence="19">Delta-like protein</fullName>
    </recommendedName>
</protein>
<feature type="domain" description="EGF-like" evidence="21">
    <location>
        <begin position="1636"/>
        <end position="1673"/>
    </location>
</feature>
<feature type="disulfide bond" evidence="18">
    <location>
        <begin position="286"/>
        <end position="298"/>
    </location>
</feature>
<feature type="domain" description="EGF-like" evidence="21">
    <location>
        <begin position="2180"/>
        <end position="2217"/>
    </location>
</feature>
<feature type="disulfide bond" evidence="17">
    <location>
        <begin position="1663"/>
        <end position="1672"/>
    </location>
</feature>
<feature type="disulfide bond" evidence="17">
    <location>
        <begin position="2443"/>
        <end position="2452"/>
    </location>
</feature>
<feature type="disulfide bond" evidence="17">
    <location>
        <begin position="750"/>
        <end position="760"/>
    </location>
</feature>
<feature type="domain" description="EGF-like" evidence="21">
    <location>
        <begin position="1327"/>
        <end position="1363"/>
    </location>
</feature>
<dbReference type="SUPFAM" id="SSF57184">
    <property type="entry name" value="Growth factor receptor domain"/>
    <property type="match status" value="4"/>
</dbReference>
<feature type="disulfide bond" evidence="17">
    <location>
        <begin position="1391"/>
        <end position="1400"/>
    </location>
</feature>
<feature type="domain" description="EGF-like" evidence="21">
    <location>
        <begin position="1942"/>
        <end position="1979"/>
    </location>
</feature>
<feature type="disulfide bond" evidence="17">
    <location>
        <begin position="1353"/>
        <end position="1362"/>
    </location>
</feature>
<dbReference type="GO" id="GO:0030097">
    <property type="term" value="P:hemopoiesis"/>
    <property type="evidence" value="ECO:0007669"/>
    <property type="project" value="UniProtKB-ARBA"/>
</dbReference>
<feature type="disulfide bond" evidence="17">
    <location>
        <begin position="1276"/>
        <end position="1285"/>
    </location>
</feature>
<feature type="domain" description="EGF-like" evidence="21">
    <location>
        <begin position="539"/>
        <end position="576"/>
    </location>
</feature>
<feature type="disulfide bond" evidence="17">
    <location>
        <begin position="2768"/>
        <end position="2778"/>
    </location>
</feature>
<dbReference type="PANTHER" id="PTHR24049">
    <property type="entry name" value="CRUMBS FAMILY MEMBER"/>
    <property type="match status" value="1"/>
</dbReference>
<keyword evidence="13 19" id="KW-1133">Transmembrane helix</keyword>
<dbReference type="PROSITE" id="PS00010">
    <property type="entry name" value="ASX_HYDROXYL"/>
    <property type="match status" value="15"/>
</dbReference>
<dbReference type="InterPro" id="IPR051022">
    <property type="entry name" value="Notch_Cell-Fate_Det"/>
</dbReference>
<feature type="domain" description="EGF-like" evidence="21">
    <location>
        <begin position="1057"/>
        <end position="1093"/>
    </location>
</feature>
<feature type="disulfide bond" evidence="17">
    <location>
        <begin position="1930"/>
        <end position="1939"/>
    </location>
</feature>
<feature type="disulfide bond" evidence="17">
    <location>
        <begin position="925"/>
        <end position="934"/>
    </location>
</feature>
<comment type="caution">
    <text evidence="23">The sequence shown here is derived from an EMBL/GenBank/DDBJ whole genome shotgun (WGS) entry which is preliminary data.</text>
</comment>
<comment type="subcellular location">
    <subcellularLocation>
        <location evidence="1">Membrane</location>
        <topology evidence="1">Single-pass membrane protein</topology>
    </subcellularLocation>
    <subcellularLocation>
        <location evidence="19">Membrane</location>
        <topology evidence="19">Single-pass type I membrane protein</topology>
    </subcellularLocation>
    <subcellularLocation>
        <location evidence="2">Secreted</location>
        <location evidence="2">Extracellular space</location>
        <location evidence="2">Extracellular matrix</location>
    </subcellularLocation>
</comment>
<keyword evidence="7 19" id="KW-0812">Transmembrane</keyword>
<feature type="disulfide bond" evidence="17">
    <location>
        <begin position="1124"/>
        <end position="1133"/>
    </location>
</feature>
<feature type="domain" description="EGF-like" evidence="21">
    <location>
        <begin position="1789"/>
        <end position="1826"/>
    </location>
</feature>
<feature type="disulfide bond" evidence="17">
    <location>
        <begin position="1623"/>
        <end position="1632"/>
    </location>
</feature>
<feature type="domain" description="EGF-like" evidence="21">
    <location>
        <begin position="1597"/>
        <end position="1633"/>
    </location>
</feature>
<feature type="domain" description="EGF-like" evidence="21">
    <location>
        <begin position="501"/>
        <end position="537"/>
    </location>
</feature>
<dbReference type="GO" id="GO:0120025">
    <property type="term" value="C:plasma membrane bounded cell projection"/>
    <property type="evidence" value="ECO:0007669"/>
    <property type="project" value="UniProtKB-ARBA"/>
</dbReference>
<feature type="domain" description="EGF-like" evidence="21">
    <location>
        <begin position="2764"/>
        <end position="2800"/>
    </location>
</feature>
<feature type="disulfide bond" evidence="17">
    <location>
        <begin position="2636"/>
        <end position="2645"/>
    </location>
</feature>
<feature type="disulfide bond" evidence="17">
    <location>
        <begin position="1045"/>
        <end position="1054"/>
    </location>
</feature>
<feature type="domain" description="EGF-like" evidence="21">
    <location>
        <begin position="2059"/>
        <end position="2095"/>
    </location>
</feature>
<dbReference type="FunFam" id="2.10.25.10:FF:000247">
    <property type="entry name" value="Delta/notch like EGF repeat containing"/>
    <property type="match status" value="2"/>
</dbReference>
<feature type="disulfide bond" evidence="17">
    <location>
        <begin position="1564"/>
        <end position="1574"/>
    </location>
</feature>
<reference evidence="23" key="1">
    <citation type="submission" date="2021-02" db="EMBL/GenBank/DDBJ databases">
        <authorList>
            <person name="Nowell W R."/>
        </authorList>
    </citation>
    <scope>NUCLEOTIDE SEQUENCE</scope>
</reference>
<dbReference type="GO" id="GO:0048646">
    <property type="term" value="P:anatomical structure formation involved in morphogenesis"/>
    <property type="evidence" value="ECO:0007669"/>
    <property type="project" value="UniProtKB-ARBA"/>
</dbReference>
<feature type="disulfide bond" evidence="17">
    <location>
        <begin position="1200"/>
        <end position="1209"/>
    </location>
</feature>
<dbReference type="Pfam" id="PF07645">
    <property type="entry name" value="EGF_CA"/>
    <property type="match status" value="2"/>
</dbReference>
<evidence type="ECO:0000256" key="19">
    <source>
        <dbReference type="RuleBase" id="RU280815"/>
    </source>
</evidence>
<feature type="disulfide bond" evidence="17">
    <location>
        <begin position="2617"/>
        <end position="2634"/>
    </location>
</feature>
<feature type="disulfide bond" evidence="17">
    <location>
        <begin position="527"/>
        <end position="536"/>
    </location>
</feature>
<dbReference type="FunFam" id="2.10.25.10:FF:000434">
    <property type="entry name" value="Predicted protein"/>
    <property type="match status" value="1"/>
</dbReference>
<feature type="disulfide bond" evidence="18">
    <location>
        <begin position="273"/>
        <end position="282"/>
    </location>
</feature>
<feature type="disulfide bond" evidence="17">
    <location>
        <begin position="1445"/>
        <end position="1455"/>
    </location>
</feature>
<feature type="transmembrane region" description="Helical" evidence="20">
    <location>
        <begin position="4181"/>
        <end position="4208"/>
    </location>
</feature>
<dbReference type="GO" id="GO:0019904">
    <property type="term" value="F:protein domain specific binding"/>
    <property type="evidence" value="ECO:0007669"/>
    <property type="project" value="UniProtKB-ARBA"/>
</dbReference>
<evidence type="ECO:0000256" key="18">
    <source>
        <dbReference type="PROSITE-ProRule" id="PRU00377"/>
    </source>
</evidence>
<dbReference type="GO" id="GO:0009952">
    <property type="term" value="P:anterior/posterior pattern specification"/>
    <property type="evidence" value="ECO:0007669"/>
    <property type="project" value="UniProtKB-ARBA"/>
</dbReference>
<dbReference type="InterPro" id="IPR009030">
    <property type="entry name" value="Growth_fac_rcpt_cys_sf"/>
</dbReference>
<feature type="domain" description="EGF-like" evidence="21">
    <location>
        <begin position="1560"/>
        <end position="1595"/>
    </location>
</feature>
<feature type="disulfide bond" evidence="17">
    <location>
        <begin position="2245"/>
        <end position="2254"/>
    </location>
</feature>
<dbReference type="PROSITE" id="PS01187">
    <property type="entry name" value="EGF_CA"/>
    <property type="match status" value="6"/>
</dbReference>
<feature type="domain" description="EGF-like" evidence="21">
    <location>
        <begin position="1828"/>
        <end position="1865"/>
    </location>
</feature>
<feature type="disulfide bond" evidence="17">
    <location>
        <begin position="963"/>
        <end position="972"/>
    </location>
</feature>
<feature type="disulfide bond" evidence="17">
    <location>
        <begin position="1892"/>
        <end position="1901"/>
    </location>
</feature>
<feature type="domain" description="EGF-like" evidence="21">
    <location>
        <begin position="702"/>
        <end position="744"/>
    </location>
</feature>
<feature type="domain" description="EGF-like" evidence="21">
    <location>
        <begin position="1288"/>
        <end position="1325"/>
    </location>
</feature>
<evidence type="ECO:0000256" key="1">
    <source>
        <dbReference type="ARBA" id="ARBA00004167"/>
    </source>
</evidence>
<keyword evidence="5" id="KW-0272">Extracellular matrix</keyword>
<organism evidence="23 24">
    <name type="scientific">Rotaria magnacalcarata</name>
    <dbReference type="NCBI Taxonomy" id="392030"/>
    <lineage>
        <taxon>Eukaryota</taxon>
        <taxon>Metazoa</taxon>
        <taxon>Spiralia</taxon>
        <taxon>Gnathifera</taxon>
        <taxon>Rotifera</taxon>
        <taxon>Eurotatoria</taxon>
        <taxon>Bdelloidea</taxon>
        <taxon>Philodinida</taxon>
        <taxon>Philodinidae</taxon>
        <taxon>Rotaria</taxon>
    </lineage>
</organism>
<feature type="disulfide bond" evidence="17">
    <location>
        <begin position="1429"/>
        <end position="1438"/>
    </location>
</feature>
<evidence type="ECO:0000256" key="16">
    <source>
        <dbReference type="ARBA" id="ARBA00023180"/>
    </source>
</evidence>
<feature type="domain" description="EGF-like" evidence="21">
    <location>
        <begin position="746"/>
        <end position="781"/>
    </location>
</feature>
<evidence type="ECO:0000256" key="17">
    <source>
        <dbReference type="PROSITE-ProRule" id="PRU00076"/>
    </source>
</evidence>
<feature type="disulfide bond" evidence="17">
    <location>
        <begin position="1315"/>
        <end position="1324"/>
    </location>
</feature>
<feature type="domain" description="EGF-like" evidence="21">
    <location>
        <begin position="578"/>
        <end position="614"/>
    </location>
</feature>
<dbReference type="FunFam" id="2.10.25.10:FF:000173">
    <property type="entry name" value="Neurogenic locus notch protein 2"/>
    <property type="match status" value="2"/>
</dbReference>
<feature type="domain" description="EGF-like" evidence="21">
    <location>
        <begin position="937"/>
        <end position="973"/>
    </location>
</feature>
<feature type="disulfide bond" evidence="17">
    <location>
        <begin position="1585"/>
        <end position="1594"/>
    </location>
</feature>
<dbReference type="InterPro" id="IPR049883">
    <property type="entry name" value="NOTCH1_EGF-like"/>
</dbReference>
<feature type="domain" description="EGF-like" evidence="21">
    <location>
        <begin position="1403"/>
        <end position="1439"/>
    </location>
</feature>
<dbReference type="InterPro" id="IPR000152">
    <property type="entry name" value="EGF-type_Asp/Asn_hydroxyl_site"/>
</dbReference>
<dbReference type="GO" id="GO:0016020">
    <property type="term" value="C:membrane"/>
    <property type="evidence" value="ECO:0007669"/>
    <property type="project" value="UniProtKB-SubCell"/>
</dbReference>
<dbReference type="FunFam" id="2.10.25.10:FF:000472">
    <property type="entry name" value="Uncharacterized protein, isoform A"/>
    <property type="match status" value="7"/>
</dbReference>
<feature type="disulfide bond" evidence="17">
    <location>
        <begin position="1021"/>
        <end position="1031"/>
    </location>
</feature>
<feature type="disulfide bond" evidence="17">
    <location>
        <begin position="2713"/>
        <end position="2722"/>
    </location>
</feature>
<dbReference type="PROSITE" id="PS00022">
    <property type="entry name" value="EGF_1"/>
    <property type="match status" value="55"/>
</dbReference>
<feature type="disulfide bond" evidence="17">
    <location>
        <begin position="2324"/>
        <end position="2333"/>
    </location>
</feature>
<dbReference type="GO" id="GO:0003008">
    <property type="term" value="P:system process"/>
    <property type="evidence" value="ECO:0007669"/>
    <property type="project" value="UniProtKB-ARBA"/>
</dbReference>
<comment type="function">
    <text evidence="19">Putative Notch ligand involved in the mediation of Notch signaling.</text>
</comment>
<feature type="disulfide bond" evidence="17">
    <location>
        <begin position="2597"/>
        <end position="2606"/>
    </location>
</feature>
<feature type="domain" description="EGF-like" evidence="21">
    <location>
        <begin position="975"/>
        <end position="1015"/>
    </location>
</feature>
<feature type="domain" description="EGF-like" evidence="21">
    <location>
        <begin position="2455"/>
        <end position="2492"/>
    </location>
</feature>
<feature type="disulfide bond" evidence="17">
    <location>
        <begin position="690"/>
        <end position="699"/>
    </location>
</feature>
<feature type="domain" description="EGF-like" evidence="21">
    <location>
        <begin position="1212"/>
        <end position="1248"/>
    </location>
</feature>
<feature type="domain" description="EGF-like" evidence="21">
    <location>
        <begin position="1479"/>
        <end position="1515"/>
    </location>
</feature>
<dbReference type="Pfam" id="PF00008">
    <property type="entry name" value="EGF"/>
    <property type="match status" value="22"/>
</dbReference>
<dbReference type="SMART" id="SM00289">
    <property type="entry name" value="WR1"/>
    <property type="match status" value="5"/>
</dbReference>
<feature type="domain" description="EGF-like" evidence="21">
    <location>
        <begin position="1095"/>
        <end position="1134"/>
    </location>
</feature>
<feature type="domain" description="EGF-like" evidence="21">
    <location>
        <begin position="1517"/>
        <end position="1558"/>
    </location>
</feature>
<feature type="disulfide bond" evidence="17">
    <location>
        <begin position="2223"/>
        <end position="2233"/>
    </location>
</feature>
<keyword evidence="11" id="KW-0106">Calcium</keyword>
<feature type="domain" description="EGF-like" evidence="21">
    <location>
        <begin position="783"/>
        <end position="819"/>
    </location>
</feature>
<dbReference type="FunFam" id="2.10.25.10:FF:000012">
    <property type="entry name" value="Delta-like protein"/>
    <property type="match status" value="1"/>
</dbReference>
<dbReference type="Gene3D" id="2.10.25.140">
    <property type="match status" value="2"/>
</dbReference>
<evidence type="ECO:0000256" key="9">
    <source>
        <dbReference type="ARBA" id="ARBA00022737"/>
    </source>
</evidence>
<accession>A0A819BYU0</accession>
<feature type="domain" description="EGF-like" evidence="21">
    <location>
        <begin position="365"/>
        <end position="408"/>
    </location>
</feature>
<evidence type="ECO:0000256" key="2">
    <source>
        <dbReference type="ARBA" id="ARBA00004498"/>
    </source>
</evidence>
<feature type="disulfide bond" evidence="17">
    <location>
        <begin position="2482"/>
        <end position="2491"/>
    </location>
</feature>
<feature type="domain" description="EGF-like" evidence="21">
    <location>
        <begin position="1675"/>
        <end position="1711"/>
    </location>
</feature>
<feature type="domain" description="EGF-like" evidence="21">
    <location>
        <begin position="1441"/>
        <end position="1477"/>
    </location>
</feature>
<feature type="domain" description="EGF-like" evidence="21">
    <location>
        <begin position="859"/>
        <end position="896"/>
    </location>
</feature>
<dbReference type="GO" id="GO:0035282">
    <property type="term" value="P:segmentation"/>
    <property type="evidence" value="ECO:0007669"/>
    <property type="project" value="UniProtKB-ARBA"/>
</dbReference>
<dbReference type="InterPro" id="IPR000742">
    <property type="entry name" value="EGF"/>
</dbReference>
<evidence type="ECO:0000256" key="20">
    <source>
        <dbReference type="SAM" id="Phobius"/>
    </source>
</evidence>
<evidence type="ECO:0000256" key="3">
    <source>
        <dbReference type="ARBA" id="ARBA00022473"/>
    </source>
</evidence>
<comment type="caution">
    <text evidence="17">Lacks conserved residue(s) required for the propagation of feature annotation.</text>
</comment>
<dbReference type="PROSITE" id="PS51051">
    <property type="entry name" value="DSL"/>
    <property type="match status" value="1"/>
</dbReference>
<name>A0A819BYU0_9BILA</name>
<feature type="disulfide bond" evidence="17">
    <location>
        <begin position="335"/>
        <end position="352"/>
    </location>
</feature>
<feature type="domain" description="EGF-like" evidence="21">
    <location>
        <begin position="1751"/>
        <end position="1787"/>
    </location>
</feature>
<feature type="domain" description="EGF-like" evidence="21">
    <location>
        <begin position="662"/>
        <end position="700"/>
    </location>
</feature>
<evidence type="ECO:0000256" key="15">
    <source>
        <dbReference type="ARBA" id="ARBA00023157"/>
    </source>
</evidence>
<keyword evidence="4" id="KW-0964">Secreted</keyword>
<dbReference type="InterPro" id="IPR001774">
    <property type="entry name" value="DSL"/>
</dbReference>
<feature type="disulfide bond" evidence="17">
    <location>
        <begin position="2652"/>
        <end position="2662"/>
    </location>
</feature>
<evidence type="ECO:0000313" key="24">
    <source>
        <dbReference type="Proteomes" id="UP000663866"/>
    </source>
</evidence>
<feature type="disulfide bond" evidence="17">
    <location>
        <begin position="771"/>
        <end position="780"/>
    </location>
</feature>
<feature type="disulfide bond" evidence="17">
    <location>
        <begin position="886"/>
        <end position="895"/>
    </location>
</feature>
<dbReference type="FunFam" id="2.10.25.10:FF:000004">
    <property type="entry name" value="Neurogenic locus notch 1"/>
    <property type="match status" value="2"/>
</dbReference>
<dbReference type="InterPro" id="IPR018097">
    <property type="entry name" value="EGF_Ca-bd_CS"/>
</dbReference>
<evidence type="ECO:0000256" key="12">
    <source>
        <dbReference type="ARBA" id="ARBA00022843"/>
    </source>
</evidence>
<dbReference type="InterPro" id="IPR016187">
    <property type="entry name" value="CTDL_fold"/>
</dbReference>
<feature type="domain" description="EGF-like" evidence="21">
    <location>
        <begin position="2725"/>
        <end position="2763"/>
    </location>
</feature>
<feature type="disulfide bond" evidence="17">
    <location>
        <begin position="1548"/>
        <end position="1557"/>
    </location>
</feature>
<dbReference type="PROSITE" id="PS50026">
    <property type="entry name" value="EGF_3"/>
    <property type="match status" value="58"/>
</dbReference>
<dbReference type="PANTHER" id="PTHR24049:SF29">
    <property type="entry name" value="EGF-LIKE DOMAIN-CONTAINING PROTEIN"/>
    <property type="match status" value="1"/>
</dbReference>
<dbReference type="InterPro" id="IPR006150">
    <property type="entry name" value="Cys_repeat_1"/>
</dbReference>
<feature type="domain" description="EGF-like" evidence="21">
    <location>
        <begin position="2257"/>
        <end position="2293"/>
    </location>
</feature>
<feature type="disulfide bond" evidence="17">
    <location>
        <begin position="2166"/>
        <end position="2175"/>
    </location>
</feature>
<keyword evidence="9 19" id="KW-0677">Repeat</keyword>
<feature type="domain" description="EGF-like" evidence="21">
    <location>
        <begin position="2416"/>
        <end position="2453"/>
    </location>
</feature>
<feature type="disulfide bond" evidence="17">
    <location>
        <begin position="566"/>
        <end position="575"/>
    </location>
</feature>
<feature type="disulfide bond" evidence="17">
    <location>
        <begin position="2184"/>
        <end position="2194"/>
    </location>
</feature>
<keyword evidence="10" id="KW-0221">Differentiation</keyword>
<feature type="disulfide bond" evidence="17">
    <location>
        <begin position="1505"/>
        <end position="1514"/>
    </location>
</feature>
<feature type="disulfide bond" evidence="17">
    <location>
        <begin position="2007"/>
        <end position="2016"/>
    </location>
</feature>
<evidence type="ECO:0000256" key="8">
    <source>
        <dbReference type="ARBA" id="ARBA00022729"/>
    </source>
</evidence>
<dbReference type="GO" id="GO:0005509">
    <property type="term" value="F:calcium ion binding"/>
    <property type="evidence" value="ECO:0007669"/>
    <property type="project" value="InterPro"/>
</dbReference>
<feature type="domain" description="EGF-like" evidence="21">
    <location>
        <begin position="1250"/>
        <end position="1286"/>
    </location>
</feature>
<feature type="domain" description="EGF-like" evidence="21">
    <location>
        <begin position="2831"/>
        <end position="2867"/>
    </location>
</feature>
<dbReference type="SMART" id="SM00181">
    <property type="entry name" value="EGF"/>
    <property type="match status" value="65"/>
</dbReference>
<dbReference type="InterPro" id="IPR013032">
    <property type="entry name" value="EGF-like_CS"/>
</dbReference>
<feature type="domain" description="EGF-like" evidence="21">
    <location>
        <begin position="1713"/>
        <end position="1749"/>
    </location>
</feature>
<gene>
    <name evidence="23" type="ORF">OVN521_LOCUS4394</name>
</gene>
<feature type="disulfide bond" evidence="17">
    <location>
        <begin position="2085"/>
        <end position="2094"/>
    </location>
</feature>
<feature type="disulfide bond" evidence="17">
    <location>
        <begin position="2047"/>
        <end position="2056"/>
    </location>
</feature>
<feature type="disulfide bond" evidence="17">
    <location>
        <begin position="1739"/>
        <end position="1748"/>
    </location>
</feature>
<dbReference type="SUPFAM" id="SSF57196">
    <property type="entry name" value="EGF/Laminin"/>
    <property type="match status" value="36"/>
</dbReference>
<dbReference type="GO" id="GO:0007154">
    <property type="term" value="P:cell communication"/>
    <property type="evidence" value="ECO:0007669"/>
    <property type="project" value="InterPro"/>
</dbReference>
<feature type="domain" description="EGF-like" evidence="21">
    <location>
        <begin position="2375"/>
        <end position="2412"/>
    </location>
</feature>
<feature type="domain" description="EGF-like" evidence="21">
    <location>
        <begin position="1867"/>
        <end position="1902"/>
    </location>
</feature>
<feature type="disulfide bond" evidence="17">
    <location>
        <begin position="2790"/>
        <end position="2799"/>
    </location>
</feature>
<feature type="disulfide bond" evidence="17">
    <location>
        <begin position="2402"/>
        <end position="2411"/>
    </location>
</feature>
<keyword evidence="14 19" id="KW-0472">Membrane</keyword>
<keyword evidence="3 19" id="KW-0217">Developmental protein</keyword>
<feature type="disulfide bond" evidence="17">
    <location>
        <begin position="1238"/>
        <end position="1247"/>
    </location>
</feature>
<feature type="disulfide bond" evidence="17">
    <location>
        <begin position="398"/>
        <end position="407"/>
    </location>
</feature>
<evidence type="ECO:0000256" key="5">
    <source>
        <dbReference type="ARBA" id="ARBA00022530"/>
    </source>
</evidence>
<feature type="domain" description="EGF-like" evidence="21">
    <location>
        <begin position="2135"/>
        <end position="2176"/>
    </location>
</feature>
<feature type="domain" description="EGF-like" evidence="21">
    <location>
        <begin position="2648"/>
        <end position="2684"/>
    </location>
</feature>
<feature type="domain" description="EGF-like" evidence="21">
    <location>
        <begin position="2019"/>
        <end position="2057"/>
    </location>
</feature>
<dbReference type="FunFam" id="2.10.25.10:FF:000066">
    <property type="entry name" value="FAT atypical cadherin 4"/>
    <property type="match status" value="1"/>
</dbReference>
<feature type="domain" description="EGF-like" evidence="21">
    <location>
        <begin position="2336"/>
        <end position="2373"/>
    </location>
</feature>
<feature type="disulfide bond" evidence="17">
    <location>
        <begin position="1871"/>
        <end position="1881"/>
    </location>
</feature>
<keyword evidence="12" id="KW-0832">Ubl conjugation</keyword>
<keyword evidence="24" id="KW-1185">Reference proteome</keyword>
<feature type="domain" description="EGF-like" evidence="21">
    <location>
        <begin position="2219"/>
        <end position="2255"/>
    </location>
</feature>
<keyword evidence="16" id="KW-0325">Glycoprotein</keyword>
<evidence type="ECO:0000313" key="23">
    <source>
        <dbReference type="EMBL" id="CAF3810095.1"/>
    </source>
</evidence>
<feature type="disulfide bond" evidence="17">
    <location>
        <begin position="847"/>
        <end position="856"/>
    </location>
</feature>
<evidence type="ECO:0000259" key="21">
    <source>
        <dbReference type="PROSITE" id="PS50026"/>
    </source>
</evidence>
<feature type="disulfide bond" evidence="17">
    <location>
        <begin position="1816"/>
        <end position="1825"/>
    </location>
</feature>
<feature type="domain" description="EGF-like" evidence="21">
    <location>
        <begin position="2686"/>
        <end position="2723"/>
    </location>
</feature>
<feature type="disulfide bond" evidence="17">
    <location>
        <begin position="1777"/>
        <end position="1786"/>
    </location>
</feature>
<keyword evidence="15 17" id="KW-1015">Disulfide bond</keyword>
<dbReference type="Pfam" id="PF01414">
    <property type="entry name" value="DSL"/>
    <property type="match status" value="2"/>
</dbReference>
<dbReference type="SUPFAM" id="SSF56436">
    <property type="entry name" value="C-type lectin-like"/>
    <property type="match status" value="1"/>
</dbReference>
<evidence type="ECO:0000256" key="14">
    <source>
        <dbReference type="ARBA" id="ARBA00023136"/>
    </source>
</evidence>
<feature type="domain" description="EGF-like" evidence="21">
    <location>
        <begin position="2295"/>
        <end position="2334"/>
    </location>
</feature>
<feature type="disulfide bond" evidence="17">
    <location>
        <begin position="1083"/>
        <end position="1092"/>
    </location>
</feature>
<feature type="disulfide bond" evidence="17">
    <location>
        <begin position="2283"/>
        <end position="2292"/>
    </location>
</feature>
<dbReference type="Gene3D" id="2.10.25.10">
    <property type="entry name" value="Laminin"/>
    <property type="match status" value="55"/>
</dbReference>
<feature type="disulfide bond" evidence="17">
    <location>
        <begin position="1855"/>
        <end position="1864"/>
    </location>
</feature>
<feature type="disulfide bond" evidence="17">
    <location>
        <begin position="1005"/>
        <end position="1014"/>
    </location>
</feature>
<evidence type="ECO:0000256" key="4">
    <source>
        <dbReference type="ARBA" id="ARBA00022525"/>
    </source>
</evidence>
<feature type="domain" description="EGF-like" evidence="21">
    <location>
        <begin position="1981"/>
        <end position="2017"/>
    </location>
</feature>
<dbReference type="GO" id="GO:0048863">
    <property type="term" value="P:stem cell differentiation"/>
    <property type="evidence" value="ECO:0007669"/>
    <property type="project" value="UniProtKB-ARBA"/>
</dbReference>
<feature type="disulfide bond" evidence="17">
    <location>
        <begin position="2734"/>
        <end position="2751"/>
    </location>
</feature>
<feature type="domain" description="EGF-like" evidence="21">
    <location>
        <begin position="1904"/>
        <end position="1940"/>
    </location>
</feature>
<proteinExistence type="predicted"/>